<dbReference type="InterPro" id="IPR036866">
    <property type="entry name" value="RibonucZ/Hydroxyglut_hydro"/>
</dbReference>
<dbReference type="AlphaFoldDB" id="A0A4R6TFK6"/>
<sequence length="254" mass="29358">MKFLSVGCGDTTVIITTNDTIMIDCYKIDEYTRYLPSNKVIKALFITHQHYDHFDGMEYLKDNGYSIDYLIYSPYSRRYNDNSVEYDEWQKFQNLASHFEKKGSNVYKPFRQDSFDKPWWTVSGLQIWMLGPNKEIANSATRELHDASLVFLVKNKSTGNKCCFTGDASDKNLNWIANNTKNYCDDTLHASHHASINGADLEFIKKANIKDTIISTKSGIYENVPHPTALKRYKDNSSNKVYRTDVDGTLTWKF</sequence>
<keyword evidence="2" id="KW-1185">Reference proteome</keyword>
<keyword evidence="1" id="KW-0378">Hydrolase</keyword>
<comment type="caution">
    <text evidence="1">The sequence shown here is derived from an EMBL/GenBank/DDBJ whole genome shotgun (WGS) entry which is preliminary data.</text>
</comment>
<evidence type="ECO:0000313" key="2">
    <source>
        <dbReference type="Proteomes" id="UP000295390"/>
    </source>
</evidence>
<proteinExistence type="predicted"/>
<dbReference type="InterPro" id="IPR052159">
    <property type="entry name" value="Competence_DNA_uptake"/>
</dbReference>
<dbReference type="PANTHER" id="PTHR30619:SF1">
    <property type="entry name" value="RECOMBINATION PROTEIN 2"/>
    <property type="match status" value="1"/>
</dbReference>
<dbReference type="EMBL" id="SNYH01000004">
    <property type="protein sequence ID" value="TDQ25805.1"/>
    <property type="molecule type" value="Genomic_DNA"/>
</dbReference>
<name>A0A4R6TFK6_9FLAO</name>
<accession>A0A4R6TFK6</accession>
<dbReference type="PANTHER" id="PTHR30619">
    <property type="entry name" value="DNA INTERNALIZATION/COMPETENCE PROTEIN COMEC/REC2"/>
    <property type="match status" value="1"/>
</dbReference>
<reference evidence="1 2" key="1">
    <citation type="submission" date="2019-03" db="EMBL/GenBank/DDBJ databases">
        <title>Genomic Encyclopedia of Type Strains, Phase III (KMG-III): the genomes of soil and plant-associated and newly described type strains.</title>
        <authorList>
            <person name="Whitman W."/>
        </authorList>
    </citation>
    <scope>NUCLEOTIDE SEQUENCE [LARGE SCALE GENOMIC DNA]</scope>
    <source>
        <strain evidence="1 2">CECT 8283</strain>
    </source>
</reference>
<organism evidence="1 2">
    <name type="scientific">Tenacibaculum caenipelagi</name>
    <dbReference type="NCBI Taxonomy" id="1325435"/>
    <lineage>
        <taxon>Bacteria</taxon>
        <taxon>Pseudomonadati</taxon>
        <taxon>Bacteroidota</taxon>
        <taxon>Flavobacteriia</taxon>
        <taxon>Flavobacteriales</taxon>
        <taxon>Flavobacteriaceae</taxon>
        <taxon>Tenacibaculum</taxon>
    </lineage>
</organism>
<dbReference type="Proteomes" id="UP000295390">
    <property type="component" value="Unassembled WGS sequence"/>
</dbReference>
<dbReference type="SUPFAM" id="SSF56281">
    <property type="entry name" value="Metallo-hydrolase/oxidoreductase"/>
    <property type="match status" value="1"/>
</dbReference>
<evidence type="ECO:0000313" key="1">
    <source>
        <dbReference type="EMBL" id="TDQ25805.1"/>
    </source>
</evidence>
<gene>
    <name evidence="1" type="ORF">DFQ07_2236</name>
</gene>
<protein>
    <submittedName>
        <fullName evidence="1">Beta-lactamase superfamily II metal-dependent hydrolase</fullName>
    </submittedName>
</protein>
<dbReference type="Gene3D" id="3.60.15.10">
    <property type="entry name" value="Ribonuclease Z/Hydroxyacylglutathione hydrolase-like"/>
    <property type="match status" value="1"/>
</dbReference>
<dbReference type="GO" id="GO:0016787">
    <property type="term" value="F:hydrolase activity"/>
    <property type="evidence" value="ECO:0007669"/>
    <property type="project" value="UniProtKB-KW"/>
</dbReference>